<proteinExistence type="predicted"/>
<evidence type="ECO:0000313" key="1">
    <source>
        <dbReference type="EMBL" id="MDC8013584.1"/>
    </source>
</evidence>
<name>A0A9X3YJL6_9GAMM</name>
<keyword evidence="2" id="KW-1185">Reference proteome</keyword>
<sequence>MLALYADRARARLYVGGEFADVAATRRDGLARFGQIVDPDVIFADSWEIQRR</sequence>
<reference evidence="1" key="1">
    <citation type="submission" date="2023-02" db="EMBL/GenBank/DDBJ databases">
        <title>Tahibacter soli sp. nov. isolated from soil.</title>
        <authorList>
            <person name="Baek J.H."/>
            <person name="Lee J.K."/>
            <person name="Choi D.G."/>
            <person name="Jeon C.O."/>
        </authorList>
    </citation>
    <scope>NUCLEOTIDE SEQUENCE</scope>
    <source>
        <strain evidence="1">BL</strain>
    </source>
</reference>
<dbReference type="EMBL" id="JAOVZO020000017">
    <property type="protein sequence ID" value="MDC8013584.1"/>
    <property type="molecule type" value="Genomic_DNA"/>
</dbReference>
<dbReference type="RefSeq" id="WP_263545790.1">
    <property type="nucleotide sequence ID" value="NZ_JAOVZO020000017.1"/>
</dbReference>
<gene>
    <name evidence="1" type="ORF">OD750_013660</name>
</gene>
<comment type="caution">
    <text evidence="1">The sequence shown here is derived from an EMBL/GenBank/DDBJ whole genome shotgun (WGS) entry which is preliminary data.</text>
</comment>
<protein>
    <submittedName>
        <fullName evidence="1">Uncharacterized protein</fullName>
    </submittedName>
</protein>
<accession>A0A9X3YJL6</accession>
<organism evidence="1 2">
    <name type="scientific">Tahibacter soli</name>
    <dbReference type="NCBI Taxonomy" id="2983605"/>
    <lineage>
        <taxon>Bacteria</taxon>
        <taxon>Pseudomonadati</taxon>
        <taxon>Pseudomonadota</taxon>
        <taxon>Gammaproteobacteria</taxon>
        <taxon>Lysobacterales</taxon>
        <taxon>Rhodanobacteraceae</taxon>
        <taxon>Tahibacter</taxon>
    </lineage>
</organism>
<dbReference type="Proteomes" id="UP001139971">
    <property type="component" value="Unassembled WGS sequence"/>
</dbReference>
<dbReference type="AlphaFoldDB" id="A0A9X3YJL6"/>
<evidence type="ECO:0000313" key="2">
    <source>
        <dbReference type="Proteomes" id="UP001139971"/>
    </source>
</evidence>